<evidence type="ECO:0000313" key="1">
    <source>
        <dbReference type="EMBL" id="PJE80452.1"/>
    </source>
</evidence>
<accession>A0A2H9TB31</accession>
<protein>
    <submittedName>
        <fullName evidence="1">Uncharacterized protein</fullName>
    </submittedName>
</protein>
<dbReference type="EMBL" id="NSIT01000016">
    <property type="protein sequence ID" value="PJE80452.1"/>
    <property type="molecule type" value="Genomic_DNA"/>
</dbReference>
<proteinExistence type="predicted"/>
<reference evidence="1" key="1">
    <citation type="journal article" date="2017" name="Appl. Environ. Microbiol.">
        <title>Molecular characterization of an Endozoicomonas-like organism causing infection in king scallop Pecten maximus L.</title>
        <authorList>
            <person name="Cano I."/>
            <person name="van Aerle R."/>
            <person name="Ross S."/>
            <person name="Verner-Jeffreys D.W."/>
            <person name="Paley R.K."/>
            <person name="Rimmer G."/>
            <person name="Ryder D."/>
            <person name="Hooper P."/>
            <person name="Stone D."/>
            <person name="Feist S.W."/>
        </authorList>
    </citation>
    <scope>NUCLEOTIDE SEQUENCE</scope>
</reference>
<comment type="caution">
    <text evidence="1">The sequence shown here is derived from an EMBL/GenBank/DDBJ whole genome shotgun (WGS) entry which is preliminary data.</text>
</comment>
<name>A0A2H9TB31_9ZZZZ</name>
<sequence length="316" mass="36331">MAGDDFSCLLKLACQSYGSVVFLKDLYAMCFFDKRQFIGQERSVVWLPDIHHYAVHVSEKEINSGILSLADSWSTRVFVRSTGMRHDVTTYENIFSEVLILSRDNSELPSGIRDDKYPVLLLEPRCYKQRQIRSYIKSKDLLKKHLIPYVEYRSDKFSKPEARQTNGCDQWRSFNGKGDCENTEDETLNKSDWCDSSALEGVLLEDRTGRLYLVMGYSGSDLVNSPMSFHQIRALSVSLCDNNKTLELYGCLLKDMPLLAVFSHVKRLFISSEVFHCCDEIKCHIECEPLGYKWFFSGKAFKAIIQTMSDKTTVVF</sequence>
<gene>
    <name evidence="1" type="ORF">CI610_00535</name>
</gene>
<organism evidence="1">
    <name type="scientific">invertebrate metagenome</name>
    <dbReference type="NCBI Taxonomy" id="1711999"/>
    <lineage>
        <taxon>unclassified sequences</taxon>
        <taxon>metagenomes</taxon>
        <taxon>organismal metagenomes</taxon>
    </lineage>
</organism>
<dbReference type="AlphaFoldDB" id="A0A2H9TB31"/>